<dbReference type="Gene3D" id="2.130.10.10">
    <property type="entry name" value="YVTN repeat-like/Quinoprotein amine dehydrogenase"/>
    <property type="match status" value="1"/>
</dbReference>
<feature type="compositionally biased region" description="Polar residues" evidence="4">
    <location>
        <begin position="1573"/>
        <end position="1586"/>
    </location>
</feature>
<dbReference type="GO" id="GO:0030674">
    <property type="term" value="F:protein-macromolecule adaptor activity"/>
    <property type="evidence" value="ECO:0007669"/>
    <property type="project" value="TreeGrafter"/>
</dbReference>
<keyword evidence="3" id="KW-0677">Repeat</keyword>
<dbReference type="InterPro" id="IPR011989">
    <property type="entry name" value="ARM-like"/>
</dbReference>
<dbReference type="InterPro" id="IPR027417">
    <property type="entry name" value="P-loop_NTPase"/>
</dbReference>
<sequence length="1993" mass="223434">MPLQMNVKEKQKVWFREARHIEEIKGAFLESLKNKDDWRKIRERMKTVSVALVLCLNVGVDPPDIKKPLRCARKEAWVDPSTSNPQRSSQKIGQSLQKIYEKLQPRARYKSAIDPTVDCVRKLCTSMRRNAKDERVLFHFNGHGVPKPSDAGEIWVFDKNITQYIPLSLYDLQSWMGVPSVYLWDCNSAGTILRMFMQFADDHSIKWMEDYQAMRDRDRLAQQQQHYNSPGPSIDQINDSNNFYGSNGNDVASSGASTSSHSVQTFKNCIQLGACSVGETLPFHCADLPADLFTCCLITPIQTSLLCHMLKLGVKSRFPQNIIDDIPGVLTDRRTLLGELNWIFTAITDTIAWSCLSRDTFQKLFRQDLLIASLFRSFLLAQRIMLENGCHVVSTPELPSVHAHPLWEYWDYVLDLCIANMYNLLQSKESIMYFTRTDCYVGTPSLKPIFLIELPQSAITESEYAYSWFFIEQLQAFEVWLKFSVDKNEPPQQLPVVLQVLLSQIHRVRALELLARFVDLGPWAVVSVLTVGIFPYVLKLLQCVLNDQSMSPRMKIVSAFVMATIICNNYRPAQDKLVQSDYVSLCIELLSNQQVTQCRMLCLWLLIGLGRLWSECDKARWQAIRNVAYDKAVDFLSDEVPEVRAAAVYALGCFVHNTSRNNEHATAVENEVCDKLCENCIYDGSIIVRAELASAIQWFVIDFQSRFAAICIELDRKNEHLLPEQNSELERPIISGSKIRIGNGTVHAGMGSQLHQALASVDFTGKKQSLTNSVAESSLPKRSMSSVYSIIPRSASLLYPASRQSTNSSRKCSLLPRSDCPTSSSLHIDSQSAFKYRILAHIRTLEAKAFIGPFERIWLCVLRLGLDPFEDVSKMGERIITYIFELSTKIKEARTKVLEFKQQKGHKHMSASLGEGRTVSGRRHDSGQSKSISDVGYIDGNNEYNNNDTLHSNPSVKFLVGSPSAQPSTSSNYDNNVLTIDTGNTSTIKEEENGGEISPELAPTSNGSSARTTNSMTDSMVSENKKQELLSPPSTSLRQSPQTMDNAKRRLLMDPFIHHSLYTPKRSIFGTKSGAYSQVNNDISDALLAEQASTIAAEGLVRTSFVDWCAKTWTEPLYGTIYDDSSTSTRNSLVNSEMPFTVEQPTDWAIHIHDGIWQKSKKEMELIKDKKARCEVQCMKLKFDQPATSLAWSLLRPYVYISDGGRVRIYSYPTGDTLLQQQSSASQQQPAPPPPSKLCSEWQVDCESFLLDSITDLMVVNGLTHELLMTGSRNGLLKIWDPQFCEHSYSLKGQTKLITATYLLNDMPRLGKGNKTLYHWDQDKGRLICSGNVRICRIWDAWAEKSIFDVSLRHGKGSVVNIASDLSCDLVGCGFSDGTLAVFDTRLPSNECEIMRLRDSNAPVVGMGILRERQRLLVGTRDGLIRLWEPRMFQEPVAEFNVVTEVFQNSPSVSDNSKLLHQMEVQRNAQKYREIQVCPAIAQLVERGTVVVNCHPDVAVACAMADSSVYIFDIAGRGGVLSKIRYPSSTGGGASSYFHSPSSAIGGLSSLFLKHTRRRSSSGGSSADGTTSQNTTNMLSPGRTSNNKLLQNQQTQIQPVPAAMRFHQYRVLLGVATVEGQFRAFSMPNVDSSKIKLEENSANVSTQTVGKGLRAAIIGCSNVGKSALTNALIRSPICAVSKLVDTTRANTTAALTENQCQLIIVDSPGLVSLSHAKEVIGTHSDDRILTHPEKAIERAEQIIVVHDATAKGQYLQHRILYILQRYMHIPACLVINKIDLIESRADLLKLTEILTDGNVGGEKLEKKPISLGIVGSIISKAKKSKGSDNNESLSLHPLTTKERDSNWYSLYNKLLHKPLHKASWSDTKKLFKEQNGWPHFKAVFFTSAQTNEGIDILREYLRENSVDKQWSFAPQTVSKKNSRLLCAEYVRSALLNNCPPHVAYRLRVSITEWEFDEDLPVNEQMLKVAANIFFYVKASLMLALMPRYNMMPL</sequence>
<dbReference type="InterPro" id="IPR036322">
    <property type="entry name" value="WD40_repeat_dom_sf"/>
</dbReference>
<dbReference type="InterPro" id="IPR016024">
    <property type="entry name" value="ARM-type_fold"/>
</dbReference>
<keyword evidence="2" id="KW-0853">WD repeat</keyword>
<dbReference type="GO" id="GO:0009267">
    <property type="term" value="P:cellular response to starvation"/>
    <property type="evidence" value="ECO:0007669"/>
    <property type="project" value="TreeGrafter"/>
</dbReference>
<dbReference type="SUPFAM" id="SSF52540">
    <property type="entry name" value="P-loop containing nucleoside triphosphate hydrolases"/>
    <property type="match status" value="1"/>
</dbReference>
<feature type="compositionally biased region" description="Low complexity" evidence="4">
    <location>
        <begin position="1561"/>
        <end position="1572"/>
    </location>
</feature>
<evidence type="ECO:0000313" key="7">
    <source>
        <dbReference type="WBParaSite" id="scaffold3062_cov254.g5930"/>
    </source>
</evidence>
<dbReference type="InterPro" id="IPR029347">
    <property type="entry name" value="Raptor_N"/>
</dbReference>
<dbReference type="Proteomes" id="UP000887561">
    <property type="component" value="Unplaced"/>
</dbReference>
<keyword evidence="6" id="KW-1185">Reference proteome</keyword>
<name>A0A915M8L0_MELJA</name>
<accession>A0A915M8L0</accession>
<dbReference type="Gene3D" id="3.40.50.300">
    <property type="entry name" value="P-loop containing nucleotide triphosphate hydrolases"/>
    <property type="match status" value="1"/>
</dbReference>
<dbReference type="GO" id="GO:0010506">
    <property type="term" value="P:regulation of autophagy"/>
    <property type="evidence" value="ECO:0007669"/>
    <property type="project" value="TreeGrafter"/>
</dbReference>
<feature type="region of interest" description="Disordered" evidence="4">
    <location>
        <begin position="1557"/>
        <end position="1586"/>
    </location>
</feature>
<evidence type="ECO:0000256" key="2">
    <source>
        <dbReference type="ARBA" id="ARBA00022574"/>
    </source>
</evidence>
<evidence type="ECO:0000256" key="1">
    <source>
        <dbReference type="ARBA" id="ARBA00009257"/>
    </source>
</evidence>
<dbReference type="InterPro" id="IPR006073">
    <property type="entry name" value="GTP-bd"/>
</dbReference>
<protein>
    <submittedName>
        <fullName evidence="7">Raptor N-terminal CASPase-like domain-containing protein</fullName>
    </submittedName>
</protein>
<dbReference type="GO" id="GO:0031931">
    <property type="term" value="C:TORC1 complex"/>
    <property type="evidence" value="ECO:0007669"/>
    <property type="project" value="InterPro"/>
</dbReference>
<dbReference type="InterPro" id="IPR004083">
    <property type="entry name" value="Raptor"/>
</dbReference>
<evidence type="ECO:0000259" key="5">
    <source>
        <dbReference type="SMART" id="SM01302"/>
    </source>
</evidence>
<dbReference type="InterPro" id="IPR001680">
    <property type="entry name" value="WD40_rpt"/>
</dbReference>
<dbReference type="SUPFAM" id="SSF50978">
    <property type="entry name" value="WD40 repeat-like"/>
    <property type="match status" value="1"/>
</dbReference>
<proteinExistence type="inferred from homology"/>
<feature type="domain" description="Raptor N-terminal CASPase-like" evidence="5">
    <location>
        <begin position="44"/>
        <end position="197"/>
    </location>
</feature>
<feature type="region of interest" description="Disordered" evidence="4">
    <location>
        <begin position="986"/>
        <end position="1042"/>
    </location>
</feature>
<dbReference type="SMART" id="SM00320">
    <property type="entry name" value="WD40"/>
    <property type="match status" value="4"/>
</dbReference>
<dbReference type="InterPro" id="IPR015943">
    <property type="entry name" value="WD40/YVTN_repeat-like_dom_sf"/>
</dbReference>
<comment type="similarity">
    <text evidence="1">Belongs to the WD repeat RAPTOR family.</text>
</comment>
<evidence type="ECO:0000256" key="4">
    <source>
        <dbReference type="SAM" id="MobiDB-lite"/>
    </source>
</evidence>
<evidence type="ECO:0000313" key="6">
    <source>
        <dbReference type="Proteomes" id="UP000887561"/>
    </source>
</evidence>
<evidence type="ECO:0000256" key="3">
    <source>
        <dbReference type="ARBA" id="ARBA00022737"/>
    </source>
</evidence>
<dbReference type="Gene3D" id="1.25.10.10">
    <property type="entry name" value="Leucine-rich Repeat Variant"/>
    <property type="match status" value="1"/>
</dbReference>
<feature type="compositionally biased region" description="Polar residues" evidence="4">
    <location>
        <begin position="221"/>
        <end position="239"/>
    </location>
</feature>
<dbReference type="PRINTS" id="PR01547">
    <property type="entry name" value="YEAST176DUF"/>
</dbReference>
<organism evidence="6 7">
    <name type="scientific">Meloidogyne javanica</name>
    <name type="common">Root-knot nematode worm</name>
    <dbReference type="NCBI Taxonomy" id="6303"/>
    <lineage>
        <taxon>Eukaryota</taxon>
        <taxon>Metazoa</taxon>
        <taxon>Ecdysozoa</taxon>
        <taxon>Nematoda</taxon>
        <taxon>Chromadorea</taxon>
        <taxon>Rhabditida</taxon>
        <taxon>Tylenchina</taxon>
        <taxon>Tylenchomorpha</taxon>
        <taxon>Tylenchoidea</taxon>
        <taxon>Meloidogynidae</taxon>
        <taxon>Meloidogyninae</taxon>
        <taxon>Meloidogyne</taxon>
        <taxon>Meloidogyne incognita group</taxon>
    </lineage>
</organism>
<dbReference type="Pfam" id="PF14538">
    <property type="entry name" value="Raptor_N"/>
    <property type="match status" value="1"/>
</dbReference>
<feature type="region of interest" description="Disordered" evidence="4">
    <location>
        <begin position="219"/>
        <end position="239"/>
    </location>
</feature>
<dbReference type="GO" id="GO:0071230">
    <property type="term" value="P:cellular response to amino acid stimulus"/>
    <property type="evidence" value="ECO:0007669"/>
    <property type="project" value="TreeGrafter"/>
</dbReference>
<dbReference type="WBParaSite" id="scaffold3062_cov254.g5930">
    <property type="protein sequence ID" value="scaffold3062_cov254.g5930"/>
    <property type="gene ID" value="scaffold3062_cov254.g5930"/>
</dbReference>
<dbReference type="SMART" id="SM01302">
    <property type="entry name" value="Raptor_N"/>
    <property type="match status" value="1"/>
</dbReference>
<dbReference type="GO" id="GO:0038202">
    <property type="term" value="P:TORC1 signaling"/>
    <property type="evidence" value="ECO:0007669"/>
    <property type="project" value="TreeGrafter"/>
</dbReference>
<feature type="compositionally biased region" description="Polar residues" evidence="4">
    <location>
        <begin position="1032"/>
        <end position="1042"/>
    </location>
</feature>
<dbReference type="GO" id="GO:0005525">
    <property type="term" value="F:GTP binding"/>
    <property type="evidence" value="ECO:0007669"/>
    <property type="project" value="InterPro"/>
</dbReference>
<reference evidence="7" key="1">
    <citation type="submission" date="2022-11" db="UniProtKB">
        <authorList>
            <consortium name="WormBaseParasite"/>
        </authorList>
    </citation>
    <scope>IDENTIFICATION</scope>
</reference>
<feature type="compositionally biased region" description="Polar residues" evidence="4">
    <location>
        <begin position="1003"/>
        <end position="1022"/>
    </location>
</feature>
<dbReference type="PANTHER" id="PTHR12848">
    <property type="entry name" value="REGULATORY-ASSOCIATED PROTEIN OF MTOR"/>
    <property type="match status" value="1"/>
</dbReference>
<dbReference type="PANTHER" id="PTHR12848:SF16">
    <property type="entry name" value="REGULATORY-ASSOCIATED PROTEIN OF MTOR"/>
    <property type="match status" value="1"/>
</dbReference>
<dbReference type="GO" id="GO:0005737">
    <property type="term" value="C:cytoplasm"/>
    <property type="evidence" value="ECO:0007669"/>
    <property type="project" value="TreeGrafter"/>
</dbReference>
<dbReference type="GO" id="GO:0030307">
    <property type="term" value="P:positive regulation of cell growth"/>
    <property type="evidence" value="ECO:0007669"/>
    <property type="project" value="TreeGrafter"/>
</dbReference>
<dbReference type="Pfam" id="PF01926">
    <property type="entry name" value="MMR_HSR1"/>
    <property type="match status" value="1"/>
</dbReference>
<dbReference type="SUPFAM" id="SSF48371">
    <property type="entry name" value="ARM repeat"/>
    <property type="match status" value="1"/>
</dbReference>